<reference evidence="12 14" key="1">
    <citation type="submission" date="2015-08" db="EMBL/GenBank/DDBJ databases">
        <title>Thermococcus thioreducens DSM 14981 genome sequencing.</title>
        <authorList>
            <person name="Hong S.-J."/>
            <person name="Kim M.-C."/>
            <person name="Shin J.-H."/>
        </authorList>
    </citation>
    <scope>NUCLEOTIDE SEQUENCE [LARGE SCALE GENOMIC DNA]</scope>
    <source>
        <strain evidence="12 14">DSM 14981</strain>
    </source>
</reference>
<dbReference type="GO" id="GO:0015935">
    <property type="term" value="C:small ribosomal subunit"/>
    <property type="evidence" value="ECO:0007669"/>
    <property type="project" value="InterPro"/>
</dbReference>
<dbReference type="SMART" id="SM01390">
    <property type="entry name" value="Ribosomal_S4"/>
    <property type="match status" value="1"/>
</dbReference>
<dbReference type="InterPro" id="IPR022801">
    <property type="entry name" value="Ribosomal_uS4"/>
</dbReference>
<dbReference type="AlphaFoldDB" id="A0A0Q2RE01"/>
<evidence type="ECO:0000256" key="8">
    <source>
        <dbReference type="SAM" id="MobiDB-lite"/>
    </source>
</evidence>
<dbReference type="InterPro" id="IPR022802">
    <property type="entry name" value="Ribosomal_uS4_arc"/>
</dbReference>
<dbReference type="CDD" id="cd00165">
    <property type="entry name" value="S4"/>
    <property type="match status" value="1"/>
</dbReference>
<dbReference type="SMART" id="SM00363">
    <property type="entry name" value="S4"/>
    <property type="match status" value="1"/>
</dbReference>
<dbReference type="GO" id="GO:0019843">
    <property type="term" value="F:rRNA binding"/>
    <property type="evidence" value="ECO:0007669"/>
    <property type="project" value="UniProtKB-UniRule"/>
</dbReference>
<evidence type="ECO:0000256" key="6">
    <source>
        <dbReference type="ARBA" id="ARBA00025813"/>
    </source>
</evidence>
<keyword evidence="4 7" id="KW-0689">Ribosomal protein</keyword>
<dbReference type="GeneID" id="33333288"/>
<keyword evidence="3 7" id="KW-0694">RNA-binding</keyword>
<sequence length="180" mass="21150">MGDPKRQRKKYETPSHPWIKERLDRERVLMKKYALKNKKELWRHETQLKEFRRRARRLLAARGKQAEIERVQLLQRLNRLGLLPADAVLDDVLSLTVEDVLDRRLQTIVYKKGLARTIRQARQLIVHGHIEVNGQIIRSPGYLVLREEEDAITYSKTSPFAKESHPERMVIEQAKQGGEA</sequence>
<gene>
    <name evidence="7" type="primary">rps4</name>
    <name evidence="11" type="ORF">A3L14_02660</name>
    <name evidence="12" type="ORF">AMR53_07595</name>
    <name evidence="13" type="ORF">SAMN05216170_1748</name>
</gene>
<dbReference type="HAMAP" id="MF_01306_A">
    <property type="entry name" value="Ribosomal_uS4_A"/>
    <property type="match status" value="1"/>
</dbReference>
<comment type="function">
    <text evidence="7">One of the primary rRNA binding proteins, it binds directly to 16S rRNA where it nucleates assembly of the body of the 30S subunit.</text>
</comment>
<dbReference type="NCBIfam" id="NF003139">
    <property type="entry name" value="PRK04051.1"/>
    <property type="match status" value="1"/>
</dbReference>
<evidence type="ECO:0000256" key="5">
    <source>
        <dbReference type="ARBA" id="ARBA00023274"/>
    </source>
</evidence>
<feature type="domain" description="Small ribosomal subunit protein uS4 N-terminal" evidence="10">
    <location>
        <begin position="5"/>
        <end position="102"/>
    </location>
</feature>
<evidence type="ECO:0000313" key="15">
    <source>
        <dbReference type="Proteomes" id="UP000182125"/>
    </source>
</evidence>
<evidence type="ECO:0000313" key="12">
    <source>
        <dbReference type="EMBL" id="KQH82190.1"/>
    </source>
</evidence>
<keyword evidence="2 7" id="KW-0699">rRNA-binding</keyword>
<dbReference type="Pfam" id="PF01479">
    <property type="entry name" value="S4"/>
    <property type="match status" value="1"/>
</dbReference>
<dbReference type="PROSITE" id="PS50889">
    <property type="entry name" value="S4"/>
    <property type="match status" value="1"/>
</dbReference>
<dbReference type="EMBL" id="FOIW01000002">
    <property type="protein sequence ID" value="SEW12549.1"/>
    <property type="molecule type" value="Genomic_DNA"/>
</dbReference>
<dbReference type="PROSITE" id="PS00632">
    <property type="entry name" value="RIBOSOMAL_S4"/>
    <property type="match status" value="1"/>
</dbReference>
<dbReference type="OrthoDB" id="10429at2157"/>
<dbReference type="PANTHER" id="PTHR11831">
    <property type="entry name" value="30S 40S RIBOSOMAL PROTEIN"/>
    <property type="match status" value="1"/>
</dbReference>
<dbReference type="Proteomes" id="UP000182125">
    <property type="component" value="Unassembled WGS sequence"/>
</dbReference>
<dbReference type="PANTHER" id="PTHR11831:SF5">
    <property type="entry name" value="40S RIBOSOMAL PROTEIN S9"/>
    <property type="match status" value="1"/>
</dbReference>
<reference evidence="13 15" key="3">
    <citation type="submission" date="2016-10" db="EMBL/GenBank/DDBJ databases">
        <authorList>
            <person name="de Groot N.N."/>
        </authorList>
    </citation>
    <scope>NUCLEOTIDE SEQUENCE [LARGE SCALE GENOMIC DNA]</scope>
    <source>
        <strain evidence="13 15">OGL-20</strain>
    </source>
</reference>
<evidence type="ECO:0000256" key="1">
    <source>
        <dbReference type="ARBA" id="ARBA00007465"/>
    </source>
</evidence>
<dbReference type="GO" id="GO:0003735">
    <property type="term" value="F:structural constituent of ribosome"/>
    <property type="evidence" value="ECO:0007669"/>
    <property type="project" value="InterPro"/>
</dbReference>
<evidence type="ECO:0000256" key="3">
    <source>
        <dbReference type="ARBA" id="ARBA00022884"/>
    </source>
</evidence>
<evidence type="ECO:0000259" key="9">
    <source>
        <dbReference type="SMART" id="SM00363"/>
    </source>
</evidence>
<dbReference type="Gene3D" id="3.10.290.10">
    <property type="entry name" value="RNA-binding S4 domain"/>
    <property type="match status" value="1"/>
</dbReference>
<dbReference type="Proteomes" id="UP000051862">
    <property type="component" value="Unassembled WGS sequence"/>
</dbReference>
<dbReference type="SUPFAM" id="SSF55174">
    <property type="entry name" value="Alpha-L RNA-binding motif"/>
    <property type="match status" value="1"/>
</dbReference>
<dbReference type="Proteomes" id="UP000250136">
    <property type="component" value="Chromosome"/>
</dbReference>
<evidence type="ECO:0000256" key="2">
    <source>
        <dbReference type="ARBA" id="ARBA00022730"/>
    </source>
</evidence>
<comment type="function">
    <text evidence="7">With S5 and S12 plays an important role in translational accuracy.</text>
</comment>
<dbReference type="NCBIfam" id="TIGR01018">
    <property type="entry name" value="uS4_arch"/>
    <property type="match status" value="1"/>
</dbReference>
<accession>A0A0Q2RE01</accession>
<reference evidence="11 16" key="2">
    <citation type="submission" date="2016-04" db="EMBL/GenBank/DDBJ databases">
        <title>Complete genome sequence of Thermococcus thioreducens type strain OGL-20P.</title>
        <authorList>
            <person name="Oger P.M."/>
        </authorList>
    </citation>
    <scope>NUCLEOTIDE SEQUENCE [LARGE SCALE GENOMIC DNA]</scope>
    <source>
        <strain evidence="11 16">OGL-20P</strain>
    </source>
</reference>
<dbReference type="InterPro" id="IPR001912">
    <property type="entry name" value="Ribosomal_uS4_N"/>
</dbReference>
<dbReference type="InterPro" id="IPR005710">
    <property type="entry name" value="Ribosomal_uS4_euk/arc"/>
</dbReference>
<dbReference type="KEGG" id="ttd:A3L14_02660"/>
<dbReference type="InterPro" id="IPR036986">
    <property type="entry name" value="S4_RNA-bd_sf"/>
</dbReference>
<comment type="subunit">
    <text evidence="6 7">Part of the 30S ribosomal subunit. Contacts protein S5. The interaction surface between S4 and S5 is involved in control of translational fidelity.</text>
</comment>
<feature type="region of interest" description="Disordered" evidence="8">
    <location>
        <begin position="159"/>
        <end position="180"/>
    </location>
</feature>
<dbReference type="GO" id="GO:0042274">
    <property type="term" value="P:ribosomal small subunit biogenesis"/>
    <property type="evidence" value="ECO:0007669"/>
    <property type="project" value="TreeGrafter"/>
</dbReference>
<protein>
    <recommendedName>
        <fullName evidence="7">Small ribosomal subunit protein uS4</fullName>
    </recommendedName>
</protein>
<keyword evidence="16" id="KW-1185">Reference proteome</keyword>
<dbReference type="EMBL" id="CP015105">
    <property type="protein sequence ID" value="ASJ11858.1"/>
    <property type="molecule type" value="Genomic_DNA"/>
</dbReference>
<comment type="similarity">
    <text evidence="1 7">Belongs to the universal ribosomal protein uS4 family.</text>
</comment>
<dbReference type="RefSeq" id="WP_055429678.1">
    <property type="nucleotide sequence ID" value="NZ_CP015105.1"/>
</dbReference>
<proteinExistence type="inferred from homology"/>
<name>A0A0Q2RE01_9EURY</name>
<evidence type="ECO:0000256" key="4">
    <source>
        <dbReference type="ARBA" id="ARBA00022980"/>
    </source>
</evidence>
<evidence type="ECO:0000256" key="7">
    <source>
        <dbReference type="HAMAP-Rule" id="MF_01306"/>
    </source>
</evidence>
<keyword evidence="5 7" id="KW-0687">Ribonucleoprotein</keyword>
<dbReference type="FunFam" id="3.10.290.10:FF:000026">
    <property type="entry name" value="30S ribosomal protein S4"/>
    <property type="match status" value="1"/>
</dbReference>
<evidence type="ECO:0000313" key="13">
    <source>
        <dbReference type="EMBL" id="SEW12549.1"/>
    </source>
</evidence>
<dbReference type="InterPro" id="IPR002942">
    <property type="entry name" value="S4_RNA-bd"/>
</dbReference>
<evidence type="ECO:0000259" key="10">
    <source>
        <dbReference type="SMART" id="SM01390"/>
    </source>
</evidence>
<evidence type="ECO:0000313" key="14">
    <source>
        <dbReference type="Proteomes" id="UP000051862"/>
    </source>
</evidence>
<organism evidence="12 14">
    <name type="scientific">Thermococcus thioreducens</name>
    <dbReference type="NCBI Taxonomy" id="277988"/>
    <lineage>
        <taxon>Archaea</taxon>
        <taxon>Methanobacteriati</taxon>
        <taxon>Methanobacteriota</taxon>
        <taxon>Thermococci</taxon>
        <taxon>Thermococcales</taxon>
        <taxon>Thermococcaceae</taxon>
        <taxon>Thermococcus</taxon>
    </lineage>
</organism>
<dbReference type="PATRIC" id="fig|277988.4.peg.1601"/>
<dbReference type="InterPro" id="IPR018079">
    <property type="entry name" value="Ribosomal_uS4_CS"/>
</dbReference>
<dbReference type="GO" id="GO:0006412">
    <property type="term" value="P:translation"/>
    <property type="evidence" value="ECO:0007669"/>
    <property type="project" value="UniProtKB-UniRule"/>
</dbReference>
<evidence type="ECO:0000313" key="16">
    <source>
        <dbReference type="Proteomes" id="UP000250136"/>
    </source>
</evidence>
<dbReference type="STRING" id="277988.SAMN05216170_1748"/>
<evidence type="ECO:0000313" key="11">
    <source>
        <dbReference type="EMBL" id="ASJ11858.1"/>
    </source>
</evidence>
<feature type="domain" description="RNA-binding S4" evidence="9">
    <location>
        <begin position="103"/>
        <end position="165"/>
    </location>
</feature>
<dbReference type="EMBL" id="LIXN01000011">
    <property type="protein sequence ID" value="KQH82190.1"/>
    <property type="molecule type" value="Genomic_DNA"/>
</dbReference>